<dbReference type="InterPro" id="IPR006566">
    <property type="entry name" value="FBD"/>
</dbReference>
<sequence>MSPRKKPSPNQETNADDKITELPNPNLDRILSCMPTLYVVRTSVLSKRFRNPWFSIQSLDFDQDVLLVPSNIIGRKKYGAINFSKLVDSVLYFCDGSDLMKIRISWGRTHVSGDLKHLYNWIVIAVQDNVQELDLSYPRQKSFQSKIDAVVLSRPSGGLPTPIYNLKWLKLDLPYRSQYRQPDMIKNLLERFPNLETLVIDVYNPSCFSYMEDWDVKKFSMHHLKIIEDHEFSEQLGKVSLLKFLLDTAAVLEKAVIITSLVRSSTDSGKRLLSKVTKELTSYPRASSSTEILFRQNLVISNSKHLVDHISFS</sequence>
<dbReference type="Proteomes" id="UP000541444">
    <property type="component" value="Unassembled WGS sequence"/>
</dbReference>
<dbReference type="PANTHER" id="PTHR31293">
    <property type="entry name" value="RNI-LIKE SUPERFAMILY PROTEIN"/>
    <property type="match status" value="1"/>
</dbReference>
<dbReference type="InterPro" id="IPR001810">
    <property type="entry name" value="F-box_dom"/>
</dbReference>
<dbReference type="SMART" id="SM00579">
    <property type="entry name" value="FBD"/>
    <property type="match status" value="1"/>
</dbReference>
<feature type="region of interest" description="Disordered" evidence="1">
    <location>
        <begin position="1"/>
        <end position="22"/>
    </location>
</feature>
<protein>
    <recommendedName>
        <fullName evidence="2">FBD domain-containing protein</fullName>
    </recommendedName>
</protein>
<dbReference type="AlphaFoldDB" id="A0A7J7MGN8"/>
<dbReference type="PANTHER" id="PTHR31293:SF12">
    <property type="entry name" value="RNI-LIKE SUPERFAMILY PROTEIN"/>
    <property type="match status" value="1"/>
</dbReference>
<evidence type="ECO:0000256" key="1">
    <source>
        <dbReference type="SAM" id="MobiDB-lite"/>
    </source>
</evidence>
<keyword evidence="4" id="KW-1185">Reference proteome</keyword>
<dbReference type="InterPro" id="IPR055294">
    <property type="entry name" value="FBL60-like"/>
</dbReference>
<dbReference type="EMBL" id="JACGCM010001538">
    <property type="protein sequence ID" value="KAF6154027.1"/>
    <property type="molecule type" value="Genomic_DNA"/>
</dbReference>
<accession>A0A7J7MGN8</accession>
<comment type="caution">
    <text evidence="3">The sequence shown here is derived from an EMBL/GenBank/DDBJ whole genome shotgun (WGS) entry which is preliminary data.</text>
</comment>
<dbReference type="Pfam" id="PF00646">
    <property type="entry name" value="F-box"/>
    <property type="match status" value="1"/>
</dbReference>
<gene>
    <name evidence="3" type="ORF">GIB67_026681</name>
</gene>
<dbReference type="SUPFAM" id="SSF81383">
    <property type="entry name" value="F-box domain"/>
    <property type="match status" value="1"/>
</dbReference>
<feature type="domain" description="FBD" evidence="2">
    <location>
        <begin position="217"/>
        <end position="295"/>
    </location>
</feature>
<dbReference type="InterPro" id="IPR036047">
    <property type="entry name" value="F-box-like_dom_sf"/>
</dbReference>
<evidence type="ECO:0000313" key="3">
    <source>
        <dbReference type="EMBL" id="KAF6154027.1"/>
    </source>
</evidence>
<name>A0A7J7MGN8_9MAGN</name>
<evidence type="ECO:0000259" key="2">
    <source>
        <dbReference type="SMART" id="SM00579"/>
    </source>
</evidence>
<organism evidence="3 4">
    <name type="scientific">Kingdonia uniflora</name>
    <dbReference type="NCBI Taxonomy" id="39325"/>
    <lineage>
        <taxon>Eukaryota</taxon>
        <taxon>Viridiplantae</taxon>
        <taxon>Streptophyta</taxon>
        <taxon>Embryophyta</taxon>
        <taxon>Tracheophyta</taxon>
        <taxon>Spermatophyta</taxon>
        <taxon>Magnoliopsida</taxon>
        <taxon>Ranunculales</taxon>
        <taxon>Circaeasteraceae</taxon>
        <taxon>Kingdonia</taxon>
    </lineage>
</organism>
<reference evidence="3 4" key="1">
    <citation type="journal article" date="2020" name="IScience">
        <title>Genome Sequencing of the Endangered Kingdonia uniflora (Circaeasteraceae, Ranunculales) Reveals Potential Mechanisms of Evolutionary Specialization.</title>
        <authorList>
            <person name="Sun Y."/>
            <person name="Deng T."/>
            <person name="Zhang A."/>
            <person name="Moore M.J."/>
            <person name="Landis J.B."/>
            <person name="Lin N."/>
            <person name="Zhang H."/>
            <person name="Zhang X."/>
            <person name="Huang J."/>
            <person name="Zhang X."/>
            <person name="Sun H."/>
            <person name="Wang H."/>
        </authorList>
    </citation>
    <scope>NUCLEOTIDE SEQUENCE [LARGE SCALE GENOMIC DNA]</scope>
    <source>
        <strain evidence="3">TB1705</strain>
        <tissue evidence="3">Leaf</tissue>
    </source>
</reference>
<evidence type="ECO:0000313" key="4">
    <source>
        <dbReference type="Proteomes" id="UP000541444"/>
    </source>
</evidence>
<dbReference type="OrthoDB" id="612216at2759"/>
<proteinExistence type="predicted"/>